<dbReference type="STRING" id="52689.AKG39_16440"/>
<dbReference type="InterPro" id="IPR000073">
    <property type="entry name" value="AB_hydrolase_1"/>
</dbReference>
<reference evidence="3" key="1">
    <citation type="submission" date="2015-07" db="EMBL/GenBank/DDBJ databases">
        <title>Draft genome sequence of Acetobacterium bakii DSM 8293, a potential psychrophilic chemical producer through syngas fermentation.</title>
        <authorList>
            <person name="Song Y."/>
            <person name="Hwang S."/>
            <person name="Cho B.-K."/>
        </authorList>
    </citation>
    <scope>NUCLEOTIDE SEQUENCE [LARGE SCALE GENOMIC DNA]</scope>
    <source>
        <strain evidence="3">DSM 8239</strain>
    </source>
</reference>
<dbReference type="Pfam" id="PF00561">
    <property type="entry name" value="Abhydrolase_1"/>
    <property type="match status" value="1"/>
</dbReference>
<dbReference type="EMBL" id="LGYO01000047">
    <property type="protein sequence ID" value="KNZ40656.1"/>
    <property type="molecule type" value="Genomic_DNA"/>
</dbReference>
<keyword evidence="3" id="KW-1185">Reference proteome</keyword>
<evidence type="ECO:0000259" key="1">
    <source>
        <dbReference type="Pfam" id="PF00561"/>
    </source>
</evidence>
<dbReference type="Proteomes" id="UP000036873">
    <property type="component" value="Unassembled WGS sequence"/>
</dbReference>
<name>A0A0L6TWK4_9FIRM</name>
<dbReference type="RefSeq" id="WP_050741497.1">
    <property type="nucleotide sequence ID" value="NZ_RXYC01000001.1"/>
</dbReference>
<dbReference type="AlphaFoldDB" id="A0A0L6TWK4"/>
<feature type="domain" description="AB hydrolase-1" evidence="1">
    <location>
        <begin position="14"/>
        <end position="119"/>
    </location>
</feature>
<comment type="caution">
    <text evidence="2">The sequence shown here is derived from an EMBL/GenBank/DDBJ whole genome shotgun (WGS) entry which is preliminary data.</text>
</comment>
<evidence type="ECO:0000313" key="2">
    <source>
        <dbReference type="EMBL" id="KNZ40656.1"/>
    </source>
</evidence>
<organism evidence="2 3">
    <name type="scientific">Acetobacterium bakii</name>
    <dbReference type="NCBI Taxonomy" id="52689"/>
    <lineage>
        <taxon>Bacteria</taxon>
        <taxon>Bacillati</taxon>
        <taxon>Bacillota</taxon>
        <taxon>Clostridia</taxon>
        <taxon>Eubacteriales</taxon>
        <taxon>Eubacteriaceae</taxon>
        <taxon>Acetobacterium</taxon>
    </lineage>
</organism>
<gene>
    <name evidence="2" type="ORF">AKG39_16440</name>
</gene>
<dbReference type="SUPFAM" id="SSF53474">
    <property type="entry name" value="alpha/beta-Hydrolases"/>
    <property type="match status" value="1"/>
</dbReference>
<proteinExistence type="predicted"/>
<protein>
    <recommendedName>
        <fullName evidence="1">AB hydrolase-1 domain-containing protein</fullName>
    </recommendedName>
</protein>
<sequence>MMKFKEFGNKQHKAIILIHGYGISWRMWQPQIKAFSNDYFVIVPVLDGHDTENNSPFTTVEKAAADIIDYVLQTYGNQVFAICGASLGATIAADILAQNRLEIAKAIIDAGPIVPMNPFLLKLSVNYRISQAHSMKKGSRRLKQLLSRTFYPPEMVDDVFRIGANMTDESCRNVHLSVFNYALPPSIADTKTDITYWYGSKEAWLGKKYAACMLSIVPSVKIKIFKGLDHGELCIGNPDLYINEATEFFNA</sequence>
<accession>A0A0L6TWK4</accession>
<dbReference type="OrthoDB" id="1643507at2"/>
<dbReference type="InterPro" id="IPR029058">
    <property type="entry name" value="AB_hydrolase_fold"/>
</dbReference>
<dbReference type="Gene3D" id="3.40.50.1820">
    <property type="entry name" value="alpha/beta hydrolase"/>
    <property type="match status" value="1"/>
</dbReference>
<evidence type="ECO:0000313" key="3">
    <source>
        <dbReference type="Proteomes" id="UP000036873"/>
    </source>
</evidence>